<gene>
    <name evidence="2" type="ORF">DY000_02006523</name>
</gene>
<accession>A0ABQ7CF76</accession>
<dbReference type="EMBL" id="QGKV02000832">
    <property type="protein sequence ID" value="KAF3550335.1"/>
    <property type="molecule type" value="Genomic_DNA"/>
</dbReference>
<sequence>MAFQVHAQQYQKQQENSTAILIRSRKLGAFNPQRNTFLIDQQQHLFVVGVKIGYDEINIVRGIQLSRSSSCTKSSSANGRAGSSTDSSRPFAELDRTRIQLGRSPSWSSPVRRTAKLDRPESIFASSS</sequence>
<evidence type="ECO:0000313" key="2">
    <source>
        <dbReference type="EMBL" id="KAF3550335.1"/>
    </source>
</evidence>
<proteinExistence type="predicted"/>
<protein>
    <submittedName>
        <fullName evidence="2">Uncharacterized protein</fullName>
    </submittedName>
</protein>
<reference evidence="2 3" key="1">
    <citation type="journal article" date="2020" name="BMC Genomics">
        <title>Intraspecific diversification of the crop wild relative Brassica cretica Lam. using demographic model selection.</title>
        <authorList>
            <person name="Kioukis A."/>
            <person name="Michalopoulou V.A."/>
            <person name="Briers L."/>
            <person name="Pirintsos S."/>
            <person name="Studholme D.J."/>
            <person name="Pavlidis P."/>
            <person name="Sarris P.F."/>
        </authorList>
    </citation>
    <scope>NUCLEOTIDE SEQUENCE [LARGE SCALE GENOMIC DNA]</scope>
    <source>
        <strain evidence="3">cv. PFS-1207/04</strain>
    </source>
</reference>
<evidence type="ECO:0000313" key="3">
    <source>
        <dbReference type="Proteomes" id="UP000266723"/>
    </source>
</evidence>
<comment type="caution">
    <text evidence="2">The sequence shown here is derived from an EMBL/GenBank/DDBJ whole genome shotgun (WGS) entry which is preliminary data.</text>
</comment>
<organism evidence="2 3">
    <name type="scientific">Brassica cretica</name>
    <name type="common">Mustard</name>
    <dbReference type="NCBI Taxonomy" id="69181"/>
    <lineage>
        <taxon>Eukaryota</taxon>
        <taxon>Viridiplantae</taxon>
        <taxon>Streptophyta</taxon>
        <taxon>Embryophyta</taxon>
        <taxon>Tracheophyta</taxon>
        <taxon>Spermatophyta</taxon>
        <taxon>Magnoliopsida</taxon>
        <taxon>eudicotyledons</taxon>
        <taxon>Gunneridae</taxon>
        <taxon>Pentapetalae</taxon>
        <taxon>rosids</taxon>
        <taxon>malvids</taxon>
        <taxon>Brassicales</taxon>
        <taxon>Brassicaceae</taxon>
        <taxon>Brassiceae</taxon>
        <taxon>Brassica</taxon>
    </lineage>
</organism>
<name>A0ABQ7CF76_BRACR</name>
<feature type="compositionally biased region" description="Low complexity" evidence="1">
    <location>
        <begin position="67"/>
        <end position="76"/>
    </location>
</feature>
<evidence type="ECO:0000256" key="1">
    <source>
        <dbReference type="SAM" id="MobiDB-lite"/>
    </source>
</evidence>
<feature type="region of interest" description="Disordered" evidence="1">
    <location>
        <begin position="67"/>
        <end position="128"/>
    </location>
</feature>
<feature type="compositionally biased region" description="Polar residues" evidence="1">
    <location>
        <begin position="77"/>
        <end position="88"/>
    </location>
</feature>
<dbReference type="Proteomes" id="UP000266723">
    <property type="component" value="Unassembled WGS sequence"/>
</dbReference>
<keyword evidence="3" id="KW-1185">Reference proteome</keyword>